<keyword evidence="2" id="KW-0269">Exonuclease</keyword>
<reference evidence="2 3" key="1">
    <citation type="submission" date="2009-04" db="EMBL/GenBank/DDBJ databases">
        <authorList>
            <person name="Sebastian Y."/>
            <person name="Madupu R."/>
            <person name="Durkin A.S."/>
            <person name="Torralba M."/>
            <person name="Methe B."/>
            <person name="Sutton G.G."/>
            <person name="Strausberg R.L."/>
            <person name="Nelson K.E."/>
        </authorList>
    </citation>
    <scope>NUCLEOTIDE SEQUENCE [LARGE SCALE GENOMIC DNA]</scope>
    <source>
        <strain evidence="3">ATCC 35406 / BCRC 14492 / JCM 8526 / NCTC 13058 / HG 370</strain>
    </source>
</reference>
<dbReference type="GO" id="GO:0004527">
    <property type="term" value="F:exonuclease activity"/>
    <property type="evidence" value="ECO:0007669"/>
    <property type="project" value="UniProtKB-KW"/>
</dbReference>
<name>C3JA03_POREA</name>
<evidence type="ECO:0000259" key="1">
    <source>
        <dbReference type="Pfam" id="PF19580"/>
    </source>
</evidence>
<sequence length="334" mass="38044">MARPIKKARGERIKVMTFNVENLFDTMHDEGKNDYEYLPEGANEWTRERYLRKLRNVGEVISDVGGVGWPLLVGLVEVENEVVMDDLLHSTPLGTRGYEYAITHSPDERGIDVALLYIKDLFCPDKVEEFQVKFPHSPHTLSRNILYVHGHLFNGVPLHVMVVHLPSRREGKRASDRKRKDVVSLLQAKCDSILNKEPGASILVMGDFNTTPRDPITHVWAHPLASRRTAYRADLMYDLTSLVPSGVIPGSYRYRGVWQQIDRIVVSGSMLLADNPITYLWESARSVMMRRWMQQDADGELSPKRTYGGHFYMGGVSDHLPVVAQFVLARKEES</sequence>
<dbReference type="eggNOG" id="COG2374">
    <property type="taxonomic scope" value="Bacteria"/>
</dbReference>
<dbReference type="RefSeq" id="WP_004333344.1">
    <property type="nucleotide sequence ID" value="NZ_ACNN01000016.1"/>
</dbReference>
<feature type="domain" description="Endonuclease/exonuclease/phosphatase" evidence="1">
    <location>
        <begin position="15"/>
        <end position="324"/>
    </location>
</feature>
<dbReference type="PANTHER" id="PTHR42834:SF1">
    <property type="entry name" value="ENDONUCLEASE_EXONUCLEASE_PHOSPHATASE FAMILY PROTEIN (AFU_ORTHOLOGUE AFUA_3G09210)"/>
    <property type="match status" value="1"/>
</dbReference>
<proteinExistence type="predicted"/>
<dbReference type="Gene3D" id="3.60.10.10">
    <property type="entry name" value="Endonuclease/exonuclease/phosphatase"/>
    <property type="match status" value="1"/>
</dbReference>
<dbReference type="EMBL" id="ACNN01000016">
    <property type="protein sequence ID" value="EEN83038.1"/>
    <property type="molecule type" value="Genomic_DNA"/>
</dbReference>
<keyword evidence="3" id="KW-1185">Reference proteome</keyword>
<gene>
    <name evidence="2" type="ORF">POREN0001_0925</name>
</gene>
<dbReference type="InterPro" id="IPR036691">
    <property type="entry name" value="Endo/exonu/phosph_ase_sf"/>
</dbReference>
<dbReference type="InterPro" id="IPR005135">
    <property type="entry name" value="Endo/exonuclease/phosphatase"/>
</dbReference>
<keyword evidence="2" id="KW-0255">Endonuclease</keyword>
<dbReference type="Proteomes" id="UP000004295">
    <property type="component" value="Unassembled WGS sequence"/>
</dbReference>
<dbReference type="AlphaFoldDB" id="C3JA03"/>
<keyword evidence="2" id="KW-0540">Nuclease</keyword>
<evidence type="ECO:0000313" key="2">
    <source>
        <dbReference type="EMBL" id="EEN83038.1"/>
    </source>
</evidence>
<organism evidence="2 3">
    <name type="scientific">Porphyromonas endodontalis (strain ATCC 35406 / DSM 24491 / JCM 8526 / CCUG 16442 / BCRC 14492 / NCTC 13058 / HG 370)</name>
    <name type="common">Bacteroides endodontalis</name>
    <dbReference type="NCBI Taxonomy" id="553175"/>
    <lineage>
        <taxon>Bacteria</taxon>
        <taxon>Pseudomonadati</taxon>
        <taxon>Bacteroidota</taxon>
        <taxon>Bacteroidia</taxon>
        <taxon>Bacteroidales</taxon>
        <taxon>Porphyromonadaceae</taxon>
        <taxon>Porphyromonas</taxon>
    </lineage>
</organism>
<protein>
    <submittedName>
        <fullName evidence="2">Endonuclease/exonuclease/phosphatase family protein</fullName>
    </submittedName>
</protein>
<dbReference type="PANTHER" id="PTHR42834">
    <property type="entry name" value="ENDONUCLEASE/EXONUCLEASE/PHOSPHATASE FAMILY PROTEIN (AFU_ORTHOLOGUE AFUA_3G09210)"/>
    <property type="match status" value="1"/>
</dbReference>
<comment type="caution">
    <text evidence="2">The sequence shown here is derived from an EMBL/GenBank/DDBJ whole genome shotgun (WGS) entry which is preliminary data.</text>
</comment>
<dbReference type="SUPFAM" id="SSF56219">
    <property type="entry name" value="DNase I-like"/>
    <property type="match status" value="1"/>
</dbReference>
<dbReference type="Pfam" id="PF19580">
    <property type="entry name" value="Exo_endo_phos_3"/>
    <property type="match status" value="1"/>
</dbReference>
<dbReference type="STRING" id="553175.POREN0001_0925"/>
<keyword evidence="2" id="KW-0378">Hydrolase</keyword>
<evidence type="ECO:0000313" key="3">
    <source>
        <dbReference type="Proteomes" id="UP000004295"/>
    </source>
</evidence>
<accession>C3JA03</accession>
<dbReference type="GeneID" id="93364760"/>
<dbReference type="GO" id="GO:0004519">
    <property type="term" value="F:endonuclease activity"/>
    <property type="evidence" value="ECO:0007669"/>
    <property type="project" value="UniProtKB-KW"/>
</dbReference>